<evidence type="ECO:0000256" key="3">
    <source>
        <dbReference type="SAM" id="SignalP"/>
    </source>
</evidence>
<dbReference type="PROSITE" id="PS50198">
    <property type="entry name" value="PPIC_PPIASE_2"/>
    <property type="match status" value="1"/>
</dbReference>
<accession>A0A550JFJ2</accession>
<name>A0A550JFJ2_9BACT</name>
<dbReference type="RefSeq" id="WP_092057807.1">
    <property type="nucleotide sequence ID" value="NZ_FOJJ01000037.1"/>
</dbReference>
<comment type="caution">
    <text evidence="5">The sequence shown here is derived from an EMBL/GenBank/DDBJ whole genome shotgun (WGS) entry which is preliminary data.</text>
</comment>
<dbReference type="InterPro" id="IPR050280">
    <property type="entry name" value="OMP_Chaperone_SurA"/>
</dbReference>
<dbReference type="SUPFAM" id="SSF109998">
    <property type="entry name" value="Triger factor/SurA peptide-binding domain-like"/>
    <property type="match status" value="1"/>
</dbReference>
<dbReference type="Pfam" id="PF13624">
    <property type="entry name" value="SurA_N_3"/>
    <property type="match status" value="1"/>
</dbReference>
<keyword evidence="6" id="KW-1185">Reference proteome</keyword>
<feature type="chain" id="PRO_5022150994" description="PpiC domain-containing protein" evidence="3">
    <location>
        <begin position="21"/>
        <end position="317"/>
    </location>
</feature>
<dbReference type="Gene3D" id="1.10.4030.10">
    <property type="entry name" value="Porin chaperone SurA, peptide-binding domain"/>
    <property type="match status" value="1"/>
</dbReference>
<sequence length="317" mass="35942">MNRFLALLAMLALFPATLFGAQTVNRIVAVVNTDIITQHQIEQELEKRQMGAEAQALMAPEQLSELRQRALNSLIEETLVRQRVKELGLEVSKEEIEAAIGDVLLQNQLTREELIEALRLQGMEFDAYQEKLREQILRFKLLGREVKSKVDVTQQEMLDYFREHIDDYRQEPMVHLARITFPLPDRPSGEEVEAVRARAREARERVRGGEDFMVLLANYSGDGRAQGGDMGRFAEEELTAAFAEAVKGLTAGEVSEPVETPEAFHLFKVVERDAGSVRQFDAVKDEIAKTLTEQKTDGAFKSWAEGLRKSARIDIRE</sequence>
<dbReference type="PANTHER" id="PTHR47637:SF1">
    <property type="entry name" value="CHAPERONE SURA"/>
    <property type="match status" value="1"/>
</dbReference>
<dbReference type="OrthoDB" id="14196at2"/>
<dbReference type="Gene3D" id="3.10.50.40">
    <property type="match status" value="1"/>
</dbReference>
<keyword evidence="2" id="KW-0697">Rotamase</keyword>
<keyword evidence="1 3" id="KW-0732">Signal</keyword>
<keyword evidence="2" id="KW-0413">Isomerase</keyword>
<evidence type="ECO:0000313" key="5">
    <source>
        <dbReference type="EMBL" id="TRO81979.1"/>
    </source>
</evidence>
<evidence type="ECO:0000256" key="2">
    <source>
        <dbReference type="PROSITE-ProRule" id="PRU00278"/>
    </source>
</evidence>
<dbReference type="SUPFAM" id="SSF54534">
    <property type="entry name" value="FKBP-like"/>
    <property type="match status" value="1"/>
</dbReference>
<organism evidence="5 6">
    <name type="scientific">Trichloromonas acetexigens</name>
    <dbReference type="NCBI Taxonomy" id="38815"/>
    <lineage>
        <taxon>Bacteria</taxon>
        <taxon>Pseudomonadati</taxon>
        <taxon>Thermodesulfobacteriota</taxon>
        <taxon>Desulfuromonadia</taxon>
        <taxon>Desulfuromonadales</taxon>
        <taxon>Trichloromonadaceae</taxon>
        <taxon>Trichloromonas</taxon>
    </lineage>
</organism>
<dbReference type="AlphaFoldDB" id="A0A550JFJ2"/>
<feature type="signal peptide" evidence="3">
    <location>
        <begin position="1"/>
        <end position="20"/>
    </location>
</feature>
<dbReference type="PANTHER" id="PTHR47637">
    <property type="entry name" value="CHAPERONE SURA"/>
    <property type="match status" value="1"/>
</dbReference>
<feature type="domain" description="PpiC" evidence="4">
    <location>
        <begin position="171"/>
        <end position="271"/>
    </location>
</feature>
<proteinExistence type="predicted"/>
<dbReference type="InterPro" id="IPR000297">
    <property type="entry name" value="PPIase_PpiC"/>
</dbReference>
<evidence type="ECO:0000259" key="4">
    <source>
        <dbReference type="PROSITE" id="PS50198"/>
    </source>
</evidence>
<evidence type="ECO:0000256" key="1">
    <source>
        <dbReference type="ARBA" id="ARBA00022729"/>
    </source>
</evidence>
<reference evidence="5 6" key="1">
    <citation type="submission" date="2019-07" db="EMBL/GenBank/DDBJ databases">
        <title>Insights of Desulfuromonas acetexigens electromicrobiology.</title>
        <authorList>
            <person name="Katuri K."/>
            <person name="Sapireddy V."/>
            <person name="Shaw D.R."/>
            <person name="Saikaly P."/>
        </authorList>
    </citation>
    <scope>NUCLEOTIDE SEQUENCE [LARGE SCALE GENOMIC DNA]</scope>
    <source>
        <strain evidence="5 6">2873</strain>
    </source>
</reference>
<protein>
    <recommendedName>
        <fullName evidence="4">PpiC domain-containing protein</fullName>
    </recommendedName>
</protein>
<evidence type="ECO:0000313" key="6">
    <source>
        <dbReference type="Proteomes" id="UP000317155"/>
    </source>
</evidence>
<dbReference type="Proteomes" id="UP000317155">
    <property type="component" value="Unassembled WGS sequence"/>
</dbReference>
<dbReference type="GO" id="GO:0003755">
    <property type="term" value="F:peptidyl-prolyl cis-trans isomerase activity"/>
    <property type="evidence" value="ECO:0007669"/>
    <property type="project" value="UniProtKB-KW"/>
</dbReference>
<gene>
    <name evidence="5" type="ORF">FL622_09290</name>
</gene>
<dbReference type="Pfam" id="PF00639">
    <property type="entry name" value="Rotamase"/>
    <property type="match status" value="1"/>
</dbReference>
<dbReference type="EMBL" id="VJVV01000005">
    <property type="protein sequence ID" value="TRO81979.1"/>
    <property type="molecule type" value="Genomic_DNA"/>
</dbReference>
<dbReference type="InterPro" id="IPR027304">
    <property type="entry name" value="Trigger_fact/SurA_dom_sf"/>
</dbReference>
<dbReference type="InterPro" id="IPR046357">
    <property type="entry name" value="PPIase_dom_sf"/>
</dbReference>